<keyword evidence="3" id="KW-1185">Reference proteome</keyword>
<dbReference type="SUPFAM" id="SSF141371">
    <property type="entry name" value="PilZ domain-like"/>
    <property type="match status" value="1"/>
</dbReference>
<accession>A0ABT8ZUB8</accession>
<sequence>MASRASKYQPVEPASLEARGAARHTVVVNRAAVRRHGKRSVDASLHDISIFGCRIQSDLDTEVGERLWLRFLGGLPVAATVVWCGDGLAGCRFDAPIAGAMLRTLTLPA</sequence>
<name>A0ABT8ZUB8_9SPHN</name>
<evidence type="ECO:0000313" key="2">
    <source>
        <dbReference type="EMBL" id="MDO7841165.1"/>
    </source>
</evidence>
<organism evidence="2 3">
    <name type="scientific">Sphingomonas immobilis</name>
    <dbReference type="NCBI Taxonomy" id="3063997"/>
    <lineage>
        <taxon>Bacteria</taxon>
        <taxon>Pseudomonadati</taxon>
        <taxon>Pseudomonadota</taxon>
        <taxon>Alphaproteobacteria</taxon>
        <taxon>Sphingomonadales</taxon>
        <taxon>Sphingomonadaceae</taxon>
        <taxon>Sphingomonas</taxon>
    </lineage>
</organism>
<protein>
    <submittedName>
        <fullName evidence="2">PilZ domain-containing protein</fullName>
    </submittedName>
</protein>
<gene>
    <name evidence="2" type="ORF">Q5H94_02400</name>
</gene>
<feature type="domain" description="PilZ" evidence="1">
    <location>
        <begin position="21"/>
        <end position="100"/>
    </location>
</feature>
<dbReference type="RefSeq" id="WP_304559591.1">
    <property type="nucleotide sequence ID" value="NZ_JAUQSZ010000001.1"/>
</dbReference>
<proteinExistence type="predicted"/>
<comment type="caution">
    <text evidence="2">The sequence shown here is derived from an EMBL/GenBank/DDBJ whole genome shotgun (WGS) entry which is preliminary data.</text>
</comment>
<dbReference type="InterPro" id="IPR009875">
    <property type="entry name" value="PilZ_domain"/>
</dbReference>
<dbReference type="Proteomes" id="UP001176468">
    <property type="component" value="Unassembled WGS sequence"/>
</dbReference>
<evidence type="ECO:0000259" key="1">
    <source>
        <dbReference type="Pfam" id="PF07238"/>
    </source>
</evidence>
<dbReference type="EMBL" id="JAUQSZ010000001">
    <property type="protein sequence ID" value="MDO7841165.1"/>
    <property type="molecule type" value="Genomic_DNA"/>
</dbReference>
<reference evidence="2" key="1">
    <citation type="submission" date="2023-07" db="EMBL/GenBank/DDBJ databases">
        <authorList>
            <person name="Kim M.K."/>
        </authorList>
    </citation>
    <scope>NUCLEOTIDE SEQUENCE</scope>
    <source>
        <strain evidence="2">CA1-15</strain>
    </source>
</reference>
<evidence type="ECO:0000313" key="3">
    <source>
        <dbReference type="Proteomes" id="UP001176468"/>
    </source>
</evidence>
<dbReference type="Pfam" id="PF07238">
    <property type="entry name" value="PilZ"/>
    <property type="match status" value="1"/>
</dbReference>